<accession>A0AC60PK79</accession>
<dbReference type="Proteomes" id="UP000805193">
    <property type="component" value="Unassembled WGS sequence"/>
</dbReference>
<keyword evidence="2" id="KW-1185">Reference proteome</keyword>
<organism evidence="1 2">
    <name type="scientific">Ixodes persulcatus</name>
    <name type="common">Taiga tick</name>
    <dbReference type="NCBI Taxonomy" id="34615"/>
    <lineage>
        <taxon>Eukaryota</taxon>
        <taxon>Metazoa</taxon>
        <taxon>Ecdysozoa</taxon>
        <taxon>Arthropoda</taxon>
        <taxon>Chelicerata</taxon>
        <taxon>Arachnida</taxon>
        <taxon>Acari</taxon>
        <taxon>Parasitiformes</taxon>
        <taxon>Ixodida</taxon>
        <taxon>Ixodoidea</taxon>
        <taxon>Ixodidae</taxon>
        <taxon>Ixodinae</taxon>
        <taxon>Ixodes</taxon>
    </lineage>
</organism>
<gene>
    <name evidence="1" type="ORF">HPB47_003346</name>
</gene>
<evidence type="ECO:0000313" key="1">
    <source>
        <dbReference type="EMBL" id="KAG0420694.1"/>
    </source>
</evidence>
<reference evidence="1 2" key="1">
    <citation type="journal article" date="2020" name="Cell">
        <title>Large-Scale Comparative Analyses of Tick Genomes Elucidate Their Genetic Diversity and Vector Capacities.</title>
        <authorList>
            <consortium name="Tick Genome and Microbiome Consortium (TIGMIC)"/>
            <person name="Jia N."/>
            <person name="Wang J."/>
            <person name="Shi W."/>
            <person name="Du L."/>
            <person name="Sun Y."/>
            <person name="Zhan W."/>
            <person name="Jiang J.F."/>
            <person name="Wang Q."/>
            <person name="Zhang B."/>
            <person name="Ji P."/>
            <person name="Bell-Sakyi L."/>
            <person name="Cui X.M."/>
            <person name="Yuan T.T."/>
            <person name="Jiang B.G."/>
            <person name="Yang W.F."/>
            <person name="Lam T.T."/>
            <person name="Chang Q.C."/>
            <person name="Ding S.J."/>
            <person name="Wang X.J."/>
            <person name="Zhu J.G."/>
            <person name="Ruan X.D."/>
            <person name="Zhao L."/>
            <person name="Wei J.T."/>
            <person name="Ye R.Z."/>
            <person name="Que T.C."/>
            <person name="Du C.H."/>
            <person name="Zhou Y.H."/>
            <person name="Cheng J.X."/>
            <person name="Dai P.F."/>
            <person name="Guo W.B."/>
            <person name="Han X.H."/>
            <person name="Huang E.J."/>
            <person name="Li L.F."/>
            <person name="Wei W."/>
            <person name="Gao Y.C."/>
            <person name="Liu J.Z."/>
            <person name="Shao H.Z."/>
            <person name="Wang X."/>
            <person name="Wang C.C."/>
            <person name="Yang T.C."/>
            <person name="Huo Q.B."/>
            <person name="Li W."/>
            <person name="Chen H.Y."/>
            <person name="Chen S.E."/>
            <person name="Zhou L.G."/>
            <person name="Ni X.B."/>
            <person name="Tian J.H."/>
            <person name="Sheng Y."/>
            <person name="Liu T."/>
            <person name="Pan Y.S."/>
            <person name="Xia L.Y."/>
            <person name="Li J."/>
            <person name="Zhao F."/>
            <person name="Cao W.C."/>
        </authorList>
    </citation>
    <scope>NUCLEOTIDE SEQUENCE [LARGE SCALE GENOMIC DNA]</scope>
    <source>
        <strain evidence="1">Iper-2018</strain>
    </source>
</reference>
<proteinExistence type="predicted"/>
<dbReference type="EMBL" id="JABSTQ010010484">
    <property type="protein sequence ID" value="KAG0420694.1"/>
    <property type="molecule type" value="Genomic_DNA"/>
</dbReference>
<sequence>MSAFPLKLEGHEAVVIKEEPEDILPISADESVHSDDYGKMSAFPLKLEGHEAVVIKEEPEDAPPTPTDQSVQSDNSGNMSMYPLQLEGHGDNAVSVKIEADEASATSTCGDLDGKDACRLSVSLEPVDVVHVATVVIKQWFSTIDVSRTPCGSAEIVEDPVRDEGREKTGEAHAAVAERAAAAALARQLCAV</sequence>
<comment type="caution">
    <text evidence="1">The sequence shown here is derived from an EMBL/GenBank/DDBJ whole genome shotgun (WGS) entry which is preliminary data.</text>
</comment>
<protein>
    <submittedName>
        <fullName evidence="1">Uncharacterized protein</fullName>
    </submittedName>
</protein>
<name>A0AC60PK79_IXOPE</name>
<evidence type="ECO:0000313" key="2">
    <source>
        <dbReference type="Proteomes" id="UP000805193"/>
    </source>
</evidence>